<sequence length="399" mass="44467">MPEQADLSETPVNPAVWQAEPTDLRFSDEFAVAMDGEQIVVSNARTGAYRRYTKQAEPVLNQLIHWTHLQDLLQFDFGLEDEAERMSTLLDIMNGLLDIGVLMTQKVDWSAARLAEPGGGWKAAMRYINDTRTRRDTIYAVPAEFYEALAQKAVLYRQPSAFYERVDAPFRPLPAPRREESEGATSFTSVMLKRRTARRYASAPISEAELSTLLYYSWGMTDFEPNPLGDVFVRKTSPSGGSLHPIEVYPIVLNVEGVPPGCYHYSVRRHGLEVLSQDNPASWIIEACGDQAWVAEASVIFLCTAFLPRTAWKYDYSRVARAVMYEVGYTGQSAFLTATWLGLGAFTTAALRDEIFEEMLGLNPAKEPVLSVTGVGQLEPDIAIHARPRAENPNGVEGS</sequence>
<dbReference type="RefSeq" id="WP_290331748.1">
    <property type="nucleotide sequence ID" value="NZ_JAUFPU010000004.1"/>
</dbReference>
<dbReference type="Pfam" id="PF00881">
    <property type="entry name" value="Nitroreductase"/>
    <property type="match status" value="1"/>
</dbReference>
<dbReference type="CDD" id="cd02142">
    <property type="entry name" value="McbC_SagB-like_oxidoreductase"/>
    <property type="match status" value="1"/>
</dbReference>
<reference evidence="2" key="1">
    <citation type="journal article" date="2014" name="Int. J. Syst. Evol. Microbiol.">
        <title>Complete genome of a new Firmicutes species belonging to the dominant human colonic microbiota ('Ruminococcus bicirculans') reveals two chromosomes and a selective capacity to utilize plant glucans.</title>
        <authorList>
            <consortium name="NISC Comparative Sequencing Program"/>
            <person name="Wegmann U."/>
            <person name="Louis P."/>
            <person name="Goesmann A."/>
            <person name="Henrissat B."/>
            <person name="Duncan S.H."/>
            <person name="Flint H.J."/>
        </authorList>
    </citation>
    <scope>NUCLEOTIDE SEQUENCE</scope>
    <source>
        <strain evidence="2">CECT 7703</strain>
    </source>
</reference>
<organism evidence="2 3">
    <name type="scientific">Chitinimonas viridis</name>
    <dbReference type="NCBI Taxonomy" id="664880"/>
    <lineage>
        <taxon>Bacteria</taxon>
        <taxon>Pseudomonadati</taxon>
        <taxon>Pseudomonadota</taxon>
        <taxon>Betaproteobacteria</taxon>
        <taxon>Neisseriales</taxon>
        <taxon>Chitinibacteraceae</taxon>
        <taxon>Chitinimonas</taxon>
    </lineage>
</organism>
<dbReference type="SUPFAM" id="SSF55469">
    <property type="entry name" value="FMN-dependent nitroreductase-like"/>
    <property type="match status" value="1"/>
</dbReference>
<comment type="caution">
    <text evidence="2">The sequence shown here is derived from an EMBL/GenBank/DDBJ whole genome shotgun (WGS) entry which is preliminary data.</text>
</comment>
<keyword evidence="3" id="KW-1185">Reference proteome</keyword>
<dbReference type="Proteomes" id="UP001180081">
    <property type="component" value="Unassembled WGS sequence"/>
</dbReference>
<dbReference type="InterPro" id="IPR000415">
    <property type="entry name" value="Nitroreductase-like"/>
</dbReference>
<gene>
    <name evidence="2" type="ORF">QWZ03_05075</name>
</gene>
<dbReference type="InterPro" id="IPR029479">
    <property type="entry name" value="Nitroreductase"/>
</dbReference>
<evidence type="ECO:0000313" key="2">
    <source>
        <dbReference type="EMBL" id="MDN3576140.1"/>
    </source>
</evidence>
<evidence type="ECO:0000259" key="1">
    <source>
        <dbReference type="Pfam" id="PF00881"/>
    </source>
</evidence>
<dbReference type="InterPro" id="IPR020051">
    <property type="entry name" value="SagB-type_dehydrogenase"/>
</dbReference>
<feature type="domain" description="Nitroreductase" evidence="1">
    <location>
        <begin position="193"/>
        <end position="372"/>
    </location>
</feature>
<reference evidence="2" key="2">
    <citation type="submission" date="2023-06" db="EMBL/GenBank/DDBJ databases">
        <authorList>
            <person name="Lucena T."/>
            <person name="Sun Q."/>
        </authorList>
    </citation>
    <scope>NUCLEOTIDE SEQUENCE</scope>
    <source>
        <strain evidence="2">CECT 7703</strain>
    </source>
</reference>
<dbReference type="Gene3D" id="3.40.109.10">
    <property type="entry name" value="NADH Oxidase"/>
    <property type="match status" value="1"/>
</dbReference>
<protein>
    <submittedName>
        <fullName evidence="2">SagB family peptide dehydrogenase</fullName>
    </submittedName>
</protein>
<evidence type="ECO:0000313" key="3">
    <source>
        <dbReference type="Proteomes" id="UP001180081"/>
    </source>
</evidence>
<dbReference type="EMBL" id="JAUFPU010000004">
    <property type="protein sequence ID" value="MDN3576140.1"/>
    <property type="molecule type" value="Genomic_DNA"/>
</dbReference>
<dbReference type="PANTHER" id="PTHR43745">
    <property type="entry name" value="NITROREDUCTASE MJ1384-RELATED"/>
    <property type="match status" value="1"/>
</dbReference>
<proteinExistence type="predicted"/>
<dbReference type="InterPro" id="IPR052544">
    <property type="entry name" value="Bacteriocin_Proc_Enz"/>
</dbReference>
<name>A0ABT8B364_9NEIS</name>
<dbReference type="NCBIfam" id="TIGR03605">
    <property type="entry name" value="antibiot_sagB"/>
    <property type="match status" value="1"/>
</dbReference>
<accession>A0ABT8B364</accession>
<dbReference type="PANTHER" id="PTHR43745:SF2">
    <property type="entry name" value="NITROREDUCTASE MJ1384-RELATED"/>
    <property type="match status" value="1"/>
</dbReference>